<evidence type="ECO:0000313" key="2">
    <source>
        <dbReference type="EMBL" id="KAJ7614143.1"/>
    </source>
</evidence>
<proteinExistence type="predicted"/>
<dbReference type="Pfam" id="PF12937">
    <property type="entry name" value="F-box-like"/>
    <property type="match status" value="1"/>
</dbReference>
<dbReference type="AlphaFoldDB" id="A0AAD7FDP2"/>
<evidence type="ECO:0000259" key="1">
    <source>
        <dbReference type="Pfam" id="PF12937"/>
    </source>
</evidence>
<dbReference type="InterPro" id="IPR001810">
    <property type="entry name" value="F-box_dom"/>
</dbReference>
<reference evidence="2" key="1">
    <citation type="submission" date="2023-03" db="EMBL/GenBank/DDBJ databases">
        <title>Massive genome expansion in bonnet fungi (Mycena s.s.) driven by repeated elements and novel gene families across ecological guilds.</title>
        <authorList>
            <consortium name="Lawrence Berkeley National Laboratory"/>
            <person name="Harder C.B."/>
            <person name="Miyauchi S."/>
            <person name="Viragh M."/>
            <person name="Kuo A."/>
            <person name="Thoen E."/>
            <person name="Andreopoulos B."/>
            <person name="Lu D."/>
            <person name="Skrede I."/>
            <person name="Drula E."/>
            <person name="Henrissat B."/>
            <person name="Morin E."/>
            <person name="Kohler A."/>
            <person name="Barry K."/>
            <person name="LaButti K."/>
            <person name="Morin E."/>
            <person name="Salamov A."/>
            <person name="Lipzen A."/>
            <person name="Mereny Z."/>
            <person name="Hegedus B."/>
            <person name="Baldrian P."/>
            <person name="Stursova M."/>
            <person name="Weitz H."/>
            <person name="Taylor A."/>
            <person name="Grigoriev I.V."/>
            <person name="Nagy L.G."/>
            <person name="Martin F."/>
            <person name="Kauserud H."/>
        </authorList>
    </citation>
    <scope>NUCLEOTIDE SEQUENCE</scope>
    <source>
        <strain evidence="2">9284</strain>
    </source>
</reference>
<keyword evidence="3" id="KW-1185">Reference proteome</keyword>
<accession>A0AAD7FDP2</accession>
<protein>
    <recommendedName>
        <fullName evidence="1">F-box domain-containing protein</fullName>
    </recommendedName>
</protein>
<comment type="caution">
    <text evidence="2">The sequence shown here is derived from an EMBL/GenBank/DDBJ whole genome shotgun (WGS) entry which is preliminary data.</text>
</comment>
<feature type="domain" description="F-box" evidence="1">
    <location>
        <begin position="7"/>
        <end position="76"/>
    </location>
</feature>
<organism evidence="2 3">
    <name type="scientific">Roridomyces roridus</name>
    <dbReference type="NCBI Taxonomy" id="1738132"/>
    <lineage>
        <taxon>Eukaryota</taxon>
        <taxon>Fungi</taxon>
        <taxon>Dikarya</taxon>
        <taxon>Basidiomycota</taxon>
        <taxon>Agaricomycotina</taxon>
        <taxon>Agaricomycetes</taxon>
        <taxon>Agaricomycetidae</taxon>
        <taxon>Agaricales</taxon>
        <taxon>Marasmiineae</taxon>
        <taxon>Mycenaceae</taxon>
        <taxon>Roridomyces</taxon>
    </lineage>
</organism>
<dbReference type="EMBL" id="JARKIF010000027">
    <property type="protein sequence ID" value="KAJ7614143.1"/>
    <property type="molecule type" value="Genomic_DNA"/>
</dbReference>
<gene>
    <name evidence="2" type="ORF">FB45DRAFT_1111256</name>
</gene>
<dbReference type="Proteomes" id="UP001221142">
    <property type="component" value="Unassembled WGS sequence"/>
</dbReference>
<evidence type="ECO:0000313" key="3">
    <source>
        <dbReference type="Proteomes" id="UP001221142"/>
    </source>
</evidence>
<name>A0AAD7FDP2_9AGAR</name>
<sequence length="478" mass="53391">MPPTSGIRSLPNETLLNIFLCAIAGVFPTLLAHPIPNLSLQTELERLANAPLLLLSRVCSQWHTIALGTPTLWAHLEMHGITEGALEQTIALLKTHLERSREAPLWIRFRGETYDRHPPHPRIFDLLAEYSHRWETVHFVCSLKGVDTSALRGRLPRLKDFEVNGEVRLKHCKPVTPFDFLAVAPCLRRILVAAPLLHVDTFGTIRRQINDLSCIVTPLHNELHTLLRLLPELSDGAGFYFIFDLDPSILPQNWDPALCLPLITAASLDTLGLRAVVCGPPDPHHVASVFTQVFSSLTLPNLTKVLLGYDGHPKVALGWPPAQHLAFLGLSERSAFGRCLKTLRVFQVNIAENQLMEILSVLEALESLEIGDQGMNNDSFLCAMTREDSGHQVAPRLAHLMCHSRLAFAPELFSDFVLSRLTYGPPASKFQISVHPAPSSDPDIFRQSPVHTLLRQLAVEHCRFRYLSGETWVSYAKL</sequence>